<comment type="caution">
    <text evidence="6">The sequence shown here is derived from an EMBL/GenBank/DDBJ whole genome shotgun (WGS) entry which is preliminary data.</text>
</comment>
<keyword evidence="3 5" id="KW-0732">Signal</keyword>
<proteinExistence type="inferred from homology"/>
<dbReference type="PIRSF" id="PIRSF004846">
    <property type="entry name" value="ModA"/>
    <property type="match status" value="1"/>
</dbReference>
<feature type="signal peptide" evidence="5">
    <location>
        <begin position="1"/>
        <end position="38"/>
    </location>
</feature>
<name>A0ABP8LG14_9MICO</name>
<evidence type="ECO:0000313" key="7">
    <source>
        <dbReference type="Proteomes" id="UP001500622"/>
    </source>
</evidence>
<dbReference type="Proteomes" id="UP001500622">
    <property type="component" value="Unassembled WGS sequence"/>
</dbReference>
<dbReference type="PANTHER" id="PTHR30632">
    <property type="entry name" value="MOLYBDATE-BINDING PERIPLASMIC PROTEIN"/>
    <property type="match status" value="1"/>
</dbReference>
<dbReference type="PANTHER" id="PTHR30632:SF0">
    <property type="entry name" value="SULFATE-BINDING PROTEIN"/>
    <property type="match status" value="1"/>
</dbReference>
<sequence length="279" mass="27534">MRRAHPHHPGGRRAAARRGRLRLAALLTALAAAATACSGPDDARGAEPESGSEPGSDPEAGAAEPVTVFVAASLAEVAEQLSTDAGLDATVSAAGSSNLVSQVIAGAPADVLVTADRETMGRAVEAGVVKEPTVVARNHPALVVPAGNPGGVTGLDDSLADATLVVCAPQVPCGAATAELADLAGVTFDPASEELSVTDVLGTVTSGQADAGIVYGSDVLRGGAAVEEVPVPEAVEVTNAYPASVVAGTDDAVAARAWLDALSGEPGRRALTDAGFEVP</sequence>
<feature type="region of interest" description="Disordered" evidence="4">
    <location>
        <begin position="37"/>
        <end position="61"/>
    </location>
</feature>
<dbReference type="InterPro" id="IPR005950">
    <property type="entry name" value="ModA"/>
</dbReference>
<dbReference type="Gene3D" id="3.40.190.10">
    <property type="entry name" value="Periplasmic binding protein-like II"/>
    <property type="match status" value="2"/>
</dbReference>
<accession>A0ABP8LG14</accession>
<dbReference type="SUPFAM" id="SSF53850">
    <property type="entry name" value="Periplasmic binding protein-like II"/>
    <property type="match status" value="1"/>
</dbReference>
<evidence type="ECO:0000256" key="4">
    <source>
        <dbReference type="SAM" id="MobiDB-lite"/>
    </source>
</evidence>
<evidence type="ECO:0000256" key="2">
    <source>
        <dbReference type="ARBA" id="ARBA00022723"/>
    </source>
</evidence>
<keyword evidence="7" id="KW-1185">Reference proteome</keyword>
<evidence type="ECO:0000256" key="5">
    <source>
        <dbReference type="SAM" id="SignalP"/>
    </source>
</evidence>
<dbReference type="EMBL" id="BAABGN010000012">
    <property type="protein sequence ID" value="GAA4427698.1"/>
    <property type="molecule type" value="Genomic_DNA"/>
</dbReference>
<evidence type="ECO:0000256" key="1">
    <source>
        <dbReference type="ARBA" id="ARBA00009175"/>
    </source>
</evidence>
<evidence type="ECO:0000256" key="3">
    <source>
        <dbReference type="ARBA" id="ARBA00022729"/>
    </source>
</evidence>
<protein>
    <submittedName>
        <fullName evidence="6">Molybdate ABC transporter substrate-binding protein</fullName>
    </submittedName>
</protein>
<comment type="similarity">
    <text evidence="1">Belongs to the bacterial solute-binding protein ModA family.</text>
</comment>
<keyword evidence="2" id="KW-0479">Metal-binding</keyword>
<evidence type="ECO:0000313" key="6">
    <source>
        <dbReference type="EMBL" id="GAA4427698.1"/>
    </source>
</evidence>
<reference evidence="7" key="1">
    <citation type="journal article" date="2019" name="Int. J. Syst. Evol. Microbiol.">
        <title>The Global Catalogue of Microorganisms (GCM) 10K type strain sequencing project: providing services to taxonomists for standard genome sequencing and annotation.</title>
        <authorList>
            <consortium name="The Broad Institute Genomics Platform"/>
            <consortium name="The Broad Institute Genome Sequencing Center for Infectious Disease"/>
            <person name="Wu L."/>
            <person name="Ma J."/>
        </authorList>
    </citation>
    <scope>NUCLEOTIDE SEQUENCE [LARGE SCALE GENOMIC DNA]</scope>
    <source>
        <strain evidence="7">JCM 17810</strain>
    </source>
</reference>
<feature type="chain" id="PRO_5046498277" evidence="5">
    <location>
        <begin position="39"/>
        <end position="279"/>
    </location>
</feature>
<dbReference type="Pfam" id="PF13531">
    <property type="entry name" value="SBP_bac_11"/>
    <property type="match status" value="1"/>
</dbReference>
<organism evidence="6 7">
    <name type="scientific">Georgenia halophila</name>
    <dbReference type="NCBI Taxonomy" id="620889"/>
    <lineage>
        <taxon>Bacteria</taxon>
        <taxon>Bacillati</taxon>
        <taxon>Actinomycetota</taxon>
        <taxon>Actinomycetes</taxon>
        <taxon>Micrococcales</taxon>
        <taxon>Bogoriellaceae</taxon>
        <taxon>Georgenia</taxon>
    </lineage>
</organism>
<gene>
    <name evidence="6" type="primary">modA</name>
    <name evidence="6" type="ORF">GCM10023169_27970</name>
</gene>
<dbReference type="InterPro" id="IPR050682">
    <property type="entry name" value="ModA/WtpA"/>
</dbReference>
<dbReference type="NCBIfam" id="TIGR01256">
    <property type="entry name" value="modA"/>
    <property type="match status" value="1"/>
</dbReference>